<name>A0A2T7WHT6_MICTE</name>
<proteinExistence type="predicted"/>
<gene>
    <name evidence="1" type="ORF">DC432_09650</name>
</gene>
<evidence type="ECO:0000313" key="2">
    <source>
        <dbReference type="Proteomes" id="UP000244649"/>
    </source>
</evidence>
<protein>
    <submittedName>
        <fullName evidence="1">Uncharacterized protein</fullName>
    </submittedName>
</protein>
<dbReference type="RefSeq" id="WP_116537716.1">
    <property type="nucleotide sequence ID" value="NZ_QDFT01000021.1"/>
</dbReference>
<dbReference type="AlphaFoldDB" id="A0A2T7WHT6"/>
<dbReference type="EMBL" id="QDFT01000021">
    <property type="protein sequence ID" value="PVE71252.1"/>
    <property type="molecule type" value="Genomic_DNA"/>
</dbReference>
<accession>A0A2T7WHT6</accession>
<evidence type="ECO:0000313" key="1">
    <source>
        <dbReference type="EMBL" id="PVE71252.1"/>
    </source>
</evidence>
<sequence length="243" mass="24965">MQQRGDIAVQRAQVRVTNTSDVPVTLVSAIVESAALTAPAGGDTARPLRIGPGQTTDVPVPLTGLQCTDADGSPTVRLLLRDGGVRVETVHPLDDPLDVVARLTAERCDVEAVASVARVSASDLSPGADGTAELVVSIHPTGVAEAGRLELVALRGTPLLRFADGASSALGVSVGPDDAPSTVRVAVTPLRCDAHAIAEDKVGTLFDLVARVDGRKVVVPLERPRAVAEALLAFTARTCGLTP</sequence>
<comment type="caution">
    <text evidence="1">The sequence shown here is derived from an EMBL/GenBank/DDBJ whole genome shotgun (WGS) entry which is preliminary data.</text>
</comment>
<reference evidence="1 2" key="1">
    <citation type="submission" date="2018-04" db="EMBL/GenBank/DDBJ databases">
        <authorList>
            <person name="Go L.Y."/>
            <person name="Mitchell J.A."/>
        </authorList>
    </citation>
    <scope>NUCLEOTIDE SEQUENCE [LARGE SCALE GENOMIC DNA]</scope>
    <source>
        <strain evidence="1 2">TPD7010</strain>
    </source>
</reference>
<dbReference type="Proteomes" id="UP000244649">
    <property type="component" value="Unassembled WGS sequence"/>
</dbReference>
<organism evidence="1 2">
    <name type="scientific">Microbacterium testaceum</name>
    <name type="common">Aureobacterium testaceum</name>
    <name type="synonym">Brevibacterium testaceum</name>
    <dbReference type="NCBI Taxonomy" id="2033"/>
    <lineage>
        <taxon>Bacteria</taxon>
        <taxon>Bacillati</taxon>
        <taxon>Actinomycetota</taxon>
        <taxon>Actinomycetes</taxon>
        <taxon>Micrococcales</taxon>
        <taxon>Microbacteriaceae</taxon>
        <taxon>Microbacterium</taxon>
    </lineage>
</organism>